<evidence type="ECO:0000259" key="9">
    <source>
        <dbReference type="Pfam" id="PF01035"/>
    </source>
</evidence>
<dbReference type="GO" id="GO:0003908">
    <property type="term" value="F:methylated-DNA-[protein]-cysteine S-methyltransferase activity"/>
    <property type="evidence" value="ECO:0007669"/>
    <property type="project" value="UniProtKB-EC"/>
</dbReference>
<sequence length="180" mass="19143">MTATPAATTTTPAAKQHTVVDSPYGPLTLVATDGVLSALYMTDQRHRPPEETFGLPDPEPFGEVIRQLGEYFAGDRTAFDLPLNLAGTPFQRSVWEELLRIPYGETRTYGELAEELGKPGASRAVGLANGKNPVGIIVPCHRVIGASGSLTGYGGGLERKQRLLAFESGGTGEDGVQVLF</sequence>
<dbReference type="Gene3D" id="1.10.10.10">
    <property type="entry name" value="Winged helix-like DNA-binding domain superfamily/Winged helix DNA-binding domain"/>
    <property type="match status" value="1"/>
</dbReference>
<accession>A0ABN8V2Y4</accession>
<dbReference type="GO" id="GO:0032259">
    <property type="term" value="P:methylation"/>
    <property type="evidence" value="ECO:0007669"/>
    <property type="project" value="UniProtKB-KW"/>
</dbReference>
<protein>
    <recommendedName>
        <fullName evidence="8">Methylated-DNA--protein-cysteine methyltransferase</fullName>
        <ecNumber evidence="8">2.1.1.63</ecNumber>
    </recommendedName>
    <alternativeName>
        <fullName evidence="8">6-O-methylguanine-DNA methyltransferase</fullName>
        <shortName evidence="8">MGMT</shortName>
    </alternativeName>
    <alternativeName>
        <fullName evidence="8">O-6-methylguanine-DNA-alkyltransferase</fullName>
    </alternativeName>
</protein>
<dbReference type="Pfam" id="PF02870">
    <property type="entry name" value="Methyltransf_1N"/>
    <property type="match status" value="1"/>
</dbReference>
<dbReference type="InterPro" id="IPR014048">
    <property type="entry name" value="MethylDNA_cys_MeTrfase_DNA-bd"/>
</dbReference>
<proteinExistence type="inferred from homology"/>
<keyword evidence="6 8" id="KW-0234">DNA repair</keyword>
<evidence type="ECO:0000256" key="2">
    <source>
        <dbReference type="ARBA" id="ARBA00022490"/>
    </source>
</evidence>
<dbReference type="RefSeq" id="WP_030801269.1">
    <property type="nucleotide sequence ID" value="NZ_BMTG01000002.1"/>
</dbReference>
<dbReference type="EMBL" id="CAKXYP010000007">
    <property type="protein sequence ID" value="CAH9415616.1"/>
    <property type="molecule type" value="Genomic_DNA"/>
</dbReference>
<dbReference type="InterPro" id="IPR001497">
    <property type="entry name" value="MethylDNA_cys_MeTrfase_AS"/>
</dbReference>
<comment type="miscellaneous">
    <text evidence="8">This enzyme catalyzes only one turnover and therefore is not strictly catalytic. According to one definition, an enzyme is a biocatalyst that acts repeatedly and over many reaction cycles.</text>
</comment>
<dbReference type="PANTHER" id="PTHR10815">
    <property type="entry name" value="METHYLATED-DNA--PROTEIN-CYSTEINE METHYLTRANSFERASE"/>
    <property type="match status" value="1"/>
</dbReference>
<keyword evidence="12" id="KW-1185">Reference proteome</keyword>
<feature type="domain" description="Methylguanine DNA methyltransferase ribonuclease-like" evidence="10">
    <location>
        <begin position="18"/>
        <end position="85"/>
    </location>
</feature>
<dbReference type="SUPFAM" id="SSF53155">
    <property type="entry name" value="Methylated DNA-protein cysteine methyltransferase domain"/>
    <property type="match status" value="1"/>
</dbReference>
<keyword evidence="3 8" id="KW-0489">Methyltransferase</keyword>
<dbReference type="NCBIfam" id="TIGR00589">
    <property type="entry name" value="ogt"/>
    <property type="match status" value="1"/>
</dbReference>
<keyword evidence="5 8" id="KW-0227">DNA damage</keyword>
<dbReference type="HAMAP" id="MF_00772">
    <property type="entry name" value="OGT"/>
    <property type="match status" value="1"/>
</dbReference>
<dbReference type="SUPFAM" id="SSF46767">
    <property type="entry name" value="Methylated DNA-protein cysteine methyltransferase, C-terminal domain"/>
    <property type="match status" value="1"/>
</dbReference>
<dbReference type="Proteomes" id="UP001154015">
    <property type="component" value="Unassembled WGS sequence"/>
</dbReference>
<dbReference type="InterPro" id="IPR008332">
    <property type="entry name" value="MethylG_MeTrfase_N"/>
</dbReference>
<dbReference type="PROSITE" id="PS00374">
    <property type="entry name" value="MGMT"/>
    <property type="match status" value="1"/>
</dbReference>
<dbReference type="InterPro" id="IPR036631">
    <property type="entry name" value="MGMT_N_sf"/>
</dbReference>
<dbReference type="Gene3D" id="3.30.160.70">
    <property type="entry name" value="Methylated DNA-protein cysteine methyltransferase domain"/>
    <property type="match status" value="1"/>
</dbReference>
<evidence type="ECO:0000259" key="10">
    <source>
        <dbReference type="Pfam" id="PF02870"/>
    </source>
</evidence>
<comment type="function">
    <text evidence="8">Involved in the cellular defense against the biological effects of O6-methylguanine (O6-MeG) and O4-methylthymine (O4-MeT) in DNA. Repairs the methylated nucleobase in DNA by stoichiometrically transferring the methyl group to a cysteine residue in the enzyme. This is a suicide reaction: the enzyme is irreversibly inactivated.</text>
</comment>
<reference evidence="11" key="1">
    <citation type="submission" date="2022-03" db="EMBL/GenBank/DDBJ databases">
        <authorList>
            <person name="Leyn A S."/>
        </authorList>
    </citation>
    <scope>NUCLEOTIDE SEQUENCE</scope>
    <source>
        <strain evidence="11">Streptomyces globisporus 4-3</strain>
    </source>
</reference>
<feature type="active site" description="Nucleophile; methyl group acceptor" evidence="8">
    <location>
        <position position="140"/>
    </location>
</feature>
<evidence type="ECO:0000256" key="4">
    <source>
        <dbReference type="ARBA" id="ARBA00022679"/>
    </source>
</evidence>
<comment type="similarity">
    <text evidence="8">Belongs to the MGMT family.</text>
</comment>
<dbReference type="PANTHER" id="PTHR10815:SF5">
    <property type="entry name" value="METHYLATED-DNA--PROTEIN-CYSTEINE METHYLTRANSFERASE"/>
    <property type="match status" value="1"/>
</dbReference>
<evidence type="ECO:0000256" key="5">
    <source>
        <dbReference type="ARBA" id="ARBA00022763"/>
    </source>
</evidence>
<dbReference type="InterPro" id="IPR036388">
    <property type="entry name" value="WH-like_DNA-bd_sf"/>
</dbReference>
<evidence type="ECO:0000256" key="3">
    <source>
        <dbReference type="ARBA" id="ARBA00022603"/>
    </source>
</evidence>
<evidence type="ECO:0000256" key="8">
    <source>
        <dbReference type="HAMAP-Rule" id="MF_00772"/>
    </source>
</evidence>
<dbReference type="CDD" id="cd06445">
    <property type="entry name" value="ATase"/>
    <property type="match status" value="1"/>
</dbReference>
<dbReference type="Pfam" id="PF01035">
    <property type="entry name" value="DNA_binding_1"/>
    <property type="match status" value="1"/>
</dbReference>
<evidence type="ECO:0000256" key="1">
    <source>
        <dbReference type="ARBA" id="ARBA00001286"/>
    </source>
</evidence>
<dbReference type="EC" id="2.1.1.63" evidence="8"/>
<comment type="caution">
    <text evidence="11">The sequence shown here is derived from an EMBL/GenBank/DDBJ whole genome shotgun (WGS) entry which is preliminary data.</text>
</comment>
<evidence type="ECO:0000256" key="6">
    <source>
        <dbReference type="ARBA" id="ARBA00023204"/>
    </source>
</evidence>
<gene>
    <name evidence="11" type="ORF">SGL43_02634</name>
</gene>
<comment type="subcellular location">
    <subcellularLocation>
        <location evidence="8">Cytoplasm</location>
    </subcellularLocation>
</comment>
<comment type="catalytic activity">
    <reaction evidence="1 8">
        <text>a 4-O-methyl-thymidine in DNA + L-cysteinyl-[protein] = a thymidine in DNA + S-methyl-L-cysteinyl-[protein]</text>
        <dbReference type="Rhea" id="RHEA:53428"/>
        <dbReference type="Rhea" id="RHEA-COMP:10131"/>
        <dbReference type="Rhea" id="RHEA-COMP:10132"/>
        <dbReference type="Rhea" id="RHEA-COMP:13555"/>
        <dbReference type="Rhea" id="RHEA-COMP:13556"/>
        <dbReference type="ChEBI" id="CHEBI:29950"/>
        <dbReference type="ChEBI" id="CHEBI:82612"/>
        <dbReference type="ChEBI" id="CHEBI:137386"/>
        <dbReference type="ChEBI" id="CHEBI:137387"/>
        <dbReference type="EC" id="2.1.1.63"/>
    </reaction>
</comment>
<comment type="catalytic activity">
    <reaction evidence="7 8">
        <text>a 6-O-methyl-2'-deoxyguanosine in DNA + L-cysteinyl-[protein] = S-methyl-L-cysteinyl-[protein] + a 2'-deoxyguanosine in DNA</text>
        <dbReference type="Rhea" id="RHEA:24000"/>
        <dbReference type="Rhea" id="RHEA-COMP:10131"/>
        <dbReference type="Rhea" id="RHEA-COMP:10132"/>
        <dbReference type="Rhea" id="RHEA-COMP:11367"/>
        <dbReference type="Rhea" id="RHEA-COMP:11368"/>
        <dbReference type="ChEBI" id="CHEBI:29950"/>
        <dbReference type="ChEBI" id="CHEBI:82612"/>
        <dbReference type="ChEBI" id="CHEBI:85445"/>
        <dbReference type="ChEBI" id="CHEBI:85448"/>
        <dbReference type="EC" id="2.1.1.63"/>
    </reaction>
</comment>
<keyword evidence="4 8" id="KW-0808">Transferase</keyword>
<name>A0ABN8V2Y4_STRGL</name>
<keyword evidence="2 8" id="KW-0963">Cytoplasm</keyword>
<dbReference type="InterPro" id="IPR023546">
    <property type="entry name" value="MGMT"/>
</dbReference>
<organism evidence="11 12">
    <name type="scientific">Streptomyces globisporus</name>
    <dbReference type="NCBI Taxonomy" id="1908"/>
    <lineage>
        <taxon>Bacteria</taxon>
        <taxon>Bacillati</taxon>
        <taxon>Actinomycetota</taxon>
        <taxon>Actinomycetes</taxon>
        <taxon>Kitasatosporales</taxon>
        <taxon>Streptomycetaceae</taxon>
        <taxon>Streptomyces</taxon>
    </lineage>
</organism>
<feature type="domain" description="Methylated-DNA-[protein]-cysteine S-methyltransferase DNA binding" evidence="9">
    <location>
        <begin position="89"/>
        <end position="168"/>
    </location>
</feature>
<evidence type="ECO:0000313" key="12">
    <source>
        <dbReference type="Proteomes" id="UP001154015"/>
    </source>
</evidence>
<evidence type="ECO:0000313" key="11">
    <source>
        <dbReference type="EMBL" id="CAH9415616.1"/>
    </source>
</evidence>
<evidence type="ECO:0000256" key="7">
    <source>
        <dbReference type="ARBA" id="ARBA00049348"/>
    </source>
</evidence>
<dbReference type="InterPro" id="IPR036217">
    <property type="entry name" value="MethylDNA_cys_MeTrfase_DNAb"/>
</dbReference>